<keyword evidence="6 7" id="KW-0694">RNA-binding</keyword>
<feature type="binding site" evidence="7 8">
    <location>
        <position position="17"/>
    </location>
    <ligand>
        <name>S-adenosyl-L-methionine</name>
        <dbReference type="ChEBI" id="CHEBI:59789"/>
    </ligand>
</feature>
<evidence type="ECO:0000256" key="1">
    <source>
        <dbReference type="ARBA" id="ARBA00022490"/>
    </source>
</evidence>
<dbReference type="InterPro" id="IPR023165">
    <property type="entry name" value="rRNA_Ade_diMease-like_C"/>
</dbReference>
<keyword evidence="1 7" id="KW-0963">Cytoplasm</keyword>
<dbReference type="PROSITE" id="PS51689">
    <property type="entry name" value="SAM_RNA_A_N6_MT"/>
    <property type="match status" value="1"/>
</dbReference>
<evidence type="ECO:0000256" key="4">
    <source>
        <dbReference type="ARBA" id="ARBA00022679"/>
    </source>
</evidence>
<feature type="domain" description="Ribosomal RNA adenine methylase transferase N-terminal" evidence="9">
    <location>
        <begin position="22"/>
        <end position="195"/>
    </location>
</feature>
<dbReference type="OrthoDB" id="9814755at2"/>
<evidence type="ECO:0000256" key="2">
    <source>
        <dbReference type="ARBA" id="ARBA00022552"/>
    </source>
</evidence>
<reference evidence="10 11" key="1">
    <citation type="submission" date="2018-04" db="EMBL/GenBank/DDBJ databases">
        <title>Complete genome sequence of Hydrogenophilus thermoluteolus TH-1.</title>
        <authorList>
            <person name="Arai H."/>
        </authorList>
    </citation>
    <scope>NUCLEOTIDE SEQUENCE [LARGE SCALE GENOMIC DNA]</scope>
    <source>
        <strain evidence="10 11">TH-1</strain>
    </source>
</reference>
<dbReference type="SMART" id="SM00650">
    <property type="entry name" value="rADc"/>
    <property type="match status" value="1"/>
</dbReference>
<dbReference type="FunFam" id="1.10.8.100:FF:000001">
    <property type="entry name" value="Ribosomal RNA small subunit methyltransferase A"/>
    <property type="match status" value="1"/>
</dbReference>
<dbReference type="GO" id="GO:0005829">
    <property type="term" value="C:cytosol"/>
    <property type="evidence" value="ECO:0007669"/>
    <property type="project" value="TreeGrafter"/>
</dbReference>
<dbReference type="Pfam" id="PF00398">
    <property type="entry name" value="RrnaAD"/>
    <property type="match status" value="1"/>
</dbReference>
<dbReference type="NCBIfam" id="TIGR00755">
    <property type="entry name" value="ksgA"/>
    <property type="match status" value="1"/>
</dbReference>
<dbReference type="RefSeq" id="WP_119335245.1">
    <property type="nucleotide sequence ID" value="NZ_AP018558.1"/>
</dbReference>
<evidence type="ECO:0000313" key="10">
    <source>
        <dbReference type="EMBL" id="BBD77514.1"/>
    </source>
</evidence>
<dbReference type="InterPro" id="IPR029063">
    <property type="entry name" value="SAM-dependent_MTases_sf"/>
</dbReference>
<name>A0A2Z6DYB4_HYDTE</name>
<dbReference type="InterPro" id="IPR020598">
    <property type="entry name" value="rRNA_Ade_methylase_Trfase_N"/>
</dbReference>
<dbReference type="Proteomes" id="UP000262004">
    <property type="component" value="Chromosome"/>
</dbReference>
<feature type="binding site" evidence="7 8">
    <location>
        <position position="110"/>
    </location>
    <ligand>
        <name>S-adenosyl-L-methionine</name>
        <dbReference type="ChEBI" id="CHEBI:59789"/>
    </ligand>
</feature>
<keyword evidence="5 7" id="KW-0949">S-adenosyl-L-methionine</keyword>
<dbReference type="AlphaFoldDB" id="A0A2Z6DYB4"/>
<dbReference type="InterPro" id="IPR001737">
    <property type="entry name" value="KsgA/Erm"/>
</dbReference>
<dbReference type="PANTHER" id="PTHR11727">
    <property type="entry name" value="DIMETHYLADENOSINE TRANSFERASE"/>
    <property type="match status" value="1"/>
</dbReference>
<evidence type="ECO:0000256" key="8">
    <source>
        <dbReference type="PROSITE-ProRule" id="PRU01026"/>
    </source>
</evidence>
<proteinExistence type="inferred from homology"/>
<dbReference type="SUPFAM" id="SSF53335">
    <property type="entry name" value="S-adenosyl-L-methionine-dependent methyltransferases"/>
    <property type="match status" value="1"/>
</dbReference>
<comment type="similarity">
    <text evidence="7">Belongs to the class I-like SAM-binding methyltransferase superfamily. rRNA adenine N(6)-methyltransferase family. RsmA subfamily.</text>
</comment>
<evidence type="ECO:0000313" key="11">
    <source>
        <dbReference type="Proteomes" id="UP000262004"/>
    </source>
</evidence>
<feature type="binding site" evidence="7 8">
    <location>
        <position position="42"/>
    </location>
    <ligand>
        <name>S-adenosyl-L-methionine</name>
        <dbReference type="ChEBI" id="CHEBI:59789"/>
    </ligand>
</feature>
<evidence type="ECO:0000256" key="6">
    <source>
        <dbReference type="ARBA" id="ARBA00022884"/>
    </source>
</evidence>
<organism evidence="10 11">
    <name type="scientific">Hydrogenophilus thermoluteolus</name>
    <name type="common">Pseudomonas hydrogenothermophila</name>
    <dbReference type="NCBI Taxonomy" id="297"/>
    <lineage>
        <taxon>Bacteria</taxon>
        <taxon>Pseudomonadati</taxon>
        <taxon>Pseudomonadota</taxon>
        <taxon>Hydrogenophilia</taxon>
        <taxon>Hydrogenophilales</taxon>
        <taxon>Hydrogenophilaceae</taxon>
        <taxon>Hydrogenophilus</taxon>
    </lineage>
</organism>
<sequence length="270" mass="29810">MNRSFPAPRKRFGQNFLRDRNVVARIVAAIAPQPGETVIEIGPGRGALTEPLSRVVAEQGGRLTVVELDRDLAAYWQERAAQGAPINVVASDALQVDFAAFGAPLVIVGNLPYNVSSPLLFHFARFHEQIARLVLMLQKEVVERIAAQPGSKTYGRLSVMVQRRFRVTKCFDVPPGAFWPVPKVVSSVVKLEPLRPDPYPQLDEKRFETVVRTAFGQRRKTLANALKGEIDSETIRALGIDPNARAETLPVDAFVRLVCALPRTSAQPEP</sequence>
<accession>A0A2Z6DYB4</accession>
<comment type="function">
    <text evidence="7">Specifically dimethylates two adjacent adenosines (A1518 and A1519) in the loop of a conserved hairpin near the 3'-end of 16S rRNA in the 30S particle. May play a critical role in biogenesis of 30S subunits.</text>
</comment>
<keyword evidence="11" id="KW-1185">Reference proteome</keyword>
<comment type="subcellular location">
    <subcellularLocation>
        <location evidence="7">Cytoplasm</location>
    </subcellularLocation>
</comment>
<dbReference type="GO" id="GO:0003723">
    <property type="term" value="F:RNA binding"/>
    <property type="evidence" value="ECO:0007669"/>
    <property type="project" value="UniProtKB-UniRule"/>
</dbReference>
<dbReference type="Gene3D" id="1.10.8.100">
    <property type="entry name" value="Ribosomal RNA adenine dimethylase-like, domain 2"/>
    <property type="match status" value="1"/>
</dbReference>
<dbReference type="GO" id="GO:0052908">
    <property type="term" value="F:16S rRNA (adenine(1518)-N(6)/adenine(1519)-N(6))-dimethyltransferase activity"/>
    <property type="evidence" value="ECO:0007669"/>
    <property type="project" value="UniProtKB-EC"/>
</dbReference>
<comment type="catalytic activity">
    <reaction evidence="7">
        <text>adenosine(1518)/adenosine(1519) in 16S rRNA + 4 S-adenosyl-L-methionine = N(6)-dimethyladenosine(1518)/N(6)-dimethyladenosine(1519) in 16S rRNA + 4 S-adenosyl-L-homocysteine + 4 H(+)</text>
        <dbReference type="Rhea" id="RHEA:19609"/>
        <dbReference type="Rhea" id="RHEA-COMP:10232"/>
        <dbReference type="Rhea" id="RHEA-COMP:10233"/>
        <dbReference type="ChEBI" id="CHEBI:15378"/>
        <dbReference type="ChEBI" id="CHEBI:57856"/>
        <dbReference type="ChEBI" id="CHEBI:59789"/>
        <dbReference type="ChEBI" id="CHEBI:74411"/>
        <dbReference type="ChEBI" id="CHEBI:74493"/>
        <dbReference type="EC" id="2.1.1.182"/>
    </reaction>
</comment>
<keyword evidence="3 7" id="KW-0489">Methyltransferase</keyword>
<feature type="binding site" evidence="7 8">
    <location>
        <position position="15"/>
    </location>
    <ligand>
        <name>S-adenosyl-L-methionine</name>
        <dbReference type="ChEBI" id="CHEBI:59789"/>
    </ligand>
</feature>
<keyword evidence="2 7" id="KW-0698">rRNA processing</keyword>
<gene>
    <name evidence="7" type="primary">rsmA</name>
    <name evidence="7" type="synonym">ksgA</name>
    <name evidence="10" type="ORF">HPTL_1250</name>
</gene>
<dbReference type="EC" id="2.1.1.182" evidence="7"/>
<dbReference type="KEGG" id="htl:HPTL_1250"/>
<protein>
    <recommendedName>
        <fullName evidence="7">Ribosomal RNA small subunit methyltransferase A</fullName>
        <ecNumber evidence="7">2.1.1.182</ecNumber>
    </recommendedName>
    <alternativeName>
        <fullName evidence="7">16S rRNA (adenine(1518)-N(6)/adenine(1519)-N(6))-dimethyltransferase</fullName>
    </alternativeName>
    <alternativeName>
        <fullName evidence="7">16S rRNA dimethyladenosine transferase</fullName>
    </alternativeName>
    <alternativeName>
        <fullName evidence="7">16S rRNA dimethylase</fullName>
    </alternativeName>
    <alternativeName>
        <fullName evidence="7">S-adenosylmethionine-6-N', N'-adenosyl(rRNA) dimethyltransferase</fullName>
    </alternativeName>
</protein>
<feature type="binding site" evidence="7 8">
    <location>
        <position position="67"/>
    </location>
    <ligand>
        <name>S-adenosyl-L-methionine</name>
        <dbReference type="ChEBI" id="CHEBI:59789"/>
    </ligand>
</feature>
<dbReference type="Gene3D" id="3.40.50.150">
    <property type="entry name" value="Vaccinia Virus protein VP39"/>
    <property type="match status" value="1"/>
</dbReference>
<feature type="binding site" evidence="7 8">
    <location>
        <position position="92"/>
    </location>
    <ligand>
        <name>S-adenosyl-L-methionine</name>
        <dbReference type="ChEBI" id="CHEBI:59789"/>
    </ligand>
</feature>
<evidence type="ECO:0000256" key="5">
    <source>
        <dbReference type="ARBA" id="ARBA00022691"/>
    </source>
</evidence>
<evidence type="ECO:0000259" key="9">
    <source>
        <dbReference type="SMART" id="SM00650"/>
    </source>
</evidence>
<dbReference type="HAMAP" id="MF_00607">
    <property type="entry name" value="16SrRNA_methyltr_A"/>
    <property type="match status" value="1"/>
</dbReference>
<dbReference type="EMBL" id="AP018558">
    <property type="protein sequence ID" value="BBD77514.1"/>
    <property type="molecule type" value="Genomic_DNA"/>
</dbReference>
<evidence type="ECO:0000256" key="7">
    <source>
        <dbReference type="HAMAP-Rule" id="MF_00607"/>
    </source>
</evidence>
<dbReference type="PANTHER" id="PTHR11727:SF7">
    <property type="entry name" value="DIMETHYLADENOSINE TRANSFERASE-RELATED"/>
    <property type="match status" value="1"/>
</dbReference>
<dbReference type="CDD" id="cd02440">
    <property type="entry name" value="AdoMet_MTases"/>
    <property type="match status" value="1"/>
</dbReference>
<keyword evidence="4 7" id="KW-0808">Transferase</keyword>
<dbReference type="InterPro" id="IPR011530">
    <property type="entry name" value="rRNA_adenine_dimethylase"/>
</dbReference>
<evidence type="ECO:0000256" key="3">
    <source>
        <dbReference type="ARBA" id="ARBA00022603"/>
    </source>
</evidence>